<feature type="region of interest" description="Disordered" evidence="1">
    <location>
        <begin position="263"/>
        <end position="282"/>
    </location>
</feature>
<accession>A0AAP8MB84</accession>
<keyword evidence="4" id="KW-1185">Reference proteome</keyword>
<gene>
    <name evidence="3" type="ORF">C0029_18330</name>
</gene>
<dbReference type="Gene3D" id="2.60.40.2130">
    <property type="entry name" value="F-spondin domain"/>
    <property type="match status" value="1"/>
</dbReference>
<dbReference type="NCBIfam" id="NF038123">
    <property type="entry name" value="NF038123_dom"/>
    <property type="match status" value="1"/>
</dbReference>
<evidence type="ECO:0000259" key="2">
    <source>
        <dbReference type="Pfam" id="PF06468"/>
    </source>
</evidence>
<dbReference type="InterPro" id="IPR009465">
    <property type="entry name" value="Spondin_N"/>
</dbReference>
<evidence type="ECO:0000313" key="3">
    <source>
        <dbReference type="EMBL" id="PLW84575.1"/>
    </source>
</evidence>
<dbReference type="Pfam" id="PF06468">
    <property type="entry name" value="Spond_N"/>
    <property type="match status" value="1"/>
</dbReference>
<feature type="domain" description="Spondin" evidence="2">
    <location>
        <begin position="141"/>
        <end position="239"/>
    </location>
</feature>
<dbReference type="EMBL" id="PKUR01000007">
    <property type="protein sequence ID" value="PLW84575.1"/>
    <property type="molecule type" value="Genomic_DNA"/>
</dbReference>
<evidence type="ECO:0000313" key="4">
    <source>
        <dbReference type="Proteomes" id="UP000235162"/>
    </source>
</evidence>
<evidence type="ECO:0000256" key="1">
    <source>
        <dbReference type="SAM" id="MobiDB-lite"/>
    </source>
</evidence>
<dbReference type="InterPro" id="IPR038678">
    <property type="entry name" value="Spondin_N_sf"/>
</dbReference>
<comment type="caution">
    <text evidence="3">The sequence shown here is derived from an EMBL/GenBank/DDBJ whole genome shotgun (WGS) entry which is preliminary data.</text>
</comment>
<dbReference type="AlphaFoldDB" id="A0AAP8MB84"/>
<reference evidence="3 4" key="1">
    <citation type="submission" date="2018-01" db="EMBL/GenBank/DDBJ databases">
        <title>The draft genome sequence of Halioglobus japonicus S1-36.</title>
        <authorList>
            <person name="Du Z.-J."/>
            <person name="Shi M.-J."/>
        </authorList>
    </citation>
    <scope>NUCLEOTIDE SEQUENCE [LARGE SCALE GENOMIC DNA]</scope>
    <source>
        <strain evidence="3 4">S1-36</strain>
    </source>
</reference>
<organism evidence="3 4">
    <name type="scientific">Halioglobus japonicus</name>
    <dbReference type="NCBI Taxonomy" id="930805"/>
    <lineage>
        <taxon>Bacteria</taxon>
        <taxon>Pseudomonadati</taxon>
        <taxon>Pseudomonadota</taxon>
        <taxon>Gammaproteobacteria</taxon>
        <taxon>Cellvibrionales</taxon>
        <taxon>Halieaceae</taxon>
        <taxon>Halioglobus</taxon>
    </lineage>
</organism>
<sequence>MKVFFASLYSSAWAVCSDSIKRIAAAISVLKFWVIGRVPHGSGVVLLLTSYTQRDLSNALPWPGERNFFTHVTFRVSGANSVLNPLTVGSSTMTKMKMAAMSLALAATQAQAQELDAIFAGFTGFAGTLYEVTITNLTQAQSFTPQLVATHRGSAMMFSIGEPASPGFESLAEGGDTSGVVAELGNRVAHSTTIDGLLGPGQSVTTTVMATGQEKFFSVVAMLLPTNDTYMAVNGARLPTAGKLTYMVPAYNAGTEANDQDCANIPGPTCSGEPGSDPAPDD</sequence>
<protein>
    <recommendedName>
        <fullName evidence="2">Spondin domain-containing protein</fullName>
    </recommendedName>
</protein>
<proteinExistence type="predicted"/>
<dbReference type="Proteomes" id="UP000235162">
    <property type="component" value="Unassembled WGS sequence"/>
</dbReference>
<name>A0AAP8MB84_9GAMM</name>